<comment type="caution">
    <text evidence="8">The sequence shown here is derived from an EMBL/GenBank/DDBJ whole genome shotgun (WGS) entry which is preliminary data.</text>
</comment>
<dbReference type="CDD" id="cd16917">
    <property type="entry name" value="HATPase_UhpB-NarQ-NarX-like"/>
    <property type="match status" value="1"/>
</dbReference>
<dbReference type="EMBL" id="QFZK01000001">
    <property type="protein sequence ID" value="RFO98541.1"/>
    <property type="molecule type" value="Genomic_DNA"/>
</dbReference>
<dbReference type="GO" id="GO:0006355">
    <property type="term" value="P:regulation of DNA-templated transcription"/>
    <property type="evidence" value="ECO:0007669"/>
    <property type="project" value="InterPro"/>
</dbReference>
<feature type="coiled-coil region" evidence="6">
    <location>
        <begin position="366"/>
        <end position="398"/>
    </location>
</feature>
<dbReference type="Proteomes" id="UP000260665">
    <property type="component" value="Unassembled WGS sequence"/>
</dbReference>
<evidence type="ECO:0000313" key="8">
    <source>
        <dbReference type="EMBL" id="RFO98541.1"/>
    </source>
</evidence>
<evidence type="ECO:0000256" key="5">
    <source>
        <dbReference type="ARBA" id="ARBA00023012"/>
    </source>
</evidence>
<dbReference type="Pfam" id="PF00989">
    <property type="entry name" value="PAS"/>
    <property type="match status" value="2"/>
</dbReference>
<gene>
    <name evidence="8" type="ORF">DIC66_01235</name>
</gene>
<dbReference type="SUPFAM" id="SSF55785">
    <property type="entry name" value="PYP-like sensor domain (PAS domain)"/>
    <property type="match status" value="3"/>
</dbReference>
<dbReference type="Pfam" id="PF02518">
    <property type="entry name" value="HATPase_c"/>
    <property type="match status" value="1"/>
</dbReference>
<comment type="catalytic activity">
    <reaction evidence="1">
        <text>ATP + protein L-histidine = ADP + protein N-phospho-L-histidine.</text>
        <dbReference type="EC" id="2.7.13.3"/>
    </reaction>
</comment>
<evidence type="ECO:0000256" key="3">
    <source>
        <dbReference type="ARBA" id="ARBA00022679"/>
    </source>
</evidence>
<protein>
    <recommendedName>
        <fullName evidence="2">histidine kinase</fullName>
        <ecNumber evidence="2">2.7.13.3</ecNumber>
    </recommendedName>
</protein>
<keyword evidence="5" id="KW-0902">Two-component regulatory system</keyword>
<dbReference type="InterPro" id="IPR035965">
    <property type="entry name" value="PAS-like_dom_sf"/>
</dbReference>
<dbReference type="EC" id="2.7.13.3" evidence="2"/>
<reference evidence="8 9" key="1">
    <citation type="submission" date="2018-05" db="EMBL/GenBank/DDBJ databases">
        <title>Rhodoferax soyangensis sp.nov., isolated from an oligotrophic freshwater lake.</title>
        <authorList>
            <person name="Park M."/>
        </authorList>
    </citation>
    <scope>NUCLEOTIDE SEQUENCE [LARGE SCALE GENOMIC DNA]</scope>
    <source>
        <strain evidence="8 9">IMCC26218</strain>
    </source>
</reference>
<evidence type="ECO:0000256" key="2">
    <source>
        <dbReference type="ARBA" id="ARBA00012438"/>
    </source>
</evidence>
<dbReference type="SMART" id="SM00387">
    <property type="entry name" value="HATPase_c"/>
    <property type="match status" value="1"/>
</dbReference>
<organism evidence="8 9">
    <name type="scientific">Rhodoferax lacus</name>
    <dbReference type="NCBI Taxonomy" id="2184758"/>
    <lineage>
        <taxon>Bacteria</taxon>
        <taxon>Pseudomonadati</taxon>
        <taxon>Pseudomonadota</taxon>
        <taxon>Betaproteobacteria</taxon>
        <taxon>Burkholderiales</taxon>
        <taxon>Comamonadaceae</taxon>
        <taxon>Rhodoferax</taxon>
    </lineage>
</organism>
<feature type="domain" description="PAS" evidence="7">
    <location>
        <begin position="253"/>
        <end position="306"/>
    </location>
</feature>
<dbReference type="AlphaFoldDB" id="A0A3E1RH18"/>
<dbReference type="Gene3D" id="3.30.450.20">
    <property type="entry name" value="PAS domain"/>
    <property type="match status" value="3"/>
</dbReference>
<dbReference type="CDD" id="cd00130">
    <property type="entry name" value="PAS"/>
    <property type="match status" value="3"/>
</dbReference>
<feature type="domain" description="PAS" evidence="7">
    <location>
        <begin position="12"/>
        <end position="83"/>
    </location>
</feature>
<dbReference type="PANTHER" id="PTHR24421">
    <property type="entry name" value="NITRATE/NITRITE SENSOR PROTEIN NARX-RELATED"/>
    <property type="match status" value="1"/>
</dbReference>
<dbReference type="InterPro" id="IPR050482">
    <property type="entry name" value="Sensor_HK_TwoCompSys"/>
</dbReference>
<evidence type="ECO:0000256" key="6">
    <source>
        <dbReference type="SAM" id="Coils"/>
    </source>
</evidence>
<evidence type="ECO:0000256" key="1">
    <source>
        <dbReference type="ARBA" id="ARBA00000085"/>
    </source>
</evidence>
<evidence type="ECO:0000313" key="9">
    <source>
        <dbReference type="Proteomes" id="UP000260665"/>
    </source>
</evidence>
<dbReference type="GO" id="GO:0004673">
    <property type="term" value="F:protein histidine kinase activity"/>
    <property type="evidence" value="ECO:0007669"/>
    <property type="project" value="UniProtKB-EC"/>
</dbReference>
<dbReference type="Gene3D" id="3.30.565.10">
    <property type="entry name" value="Histidine kinase-like ATPase, C-terminal domain"/>
    <property type="match status" value="1"/>
</dbReference>
<dbReference type="InterPro" id="IPR003594">
    <property type="entry name" value="HATPase_dom"/>
</dbReference>
<dbReference type="InterPro" id="IPR013656">
    <property type="entry name" value="PAS_4"/>
</dbReference>
<keyword evidence="6" id="KW-0175">Coiled coil</keyword>
<sequence length="602" mass="66757">MDAPRETSLKRLQAGYRQLFERYPLPMLVVDLATLRLMAANDAAARCYGYTIQQLTGMHLPDIYFEEDHHLLPAYMRLSPKDRSMQRTWRHKGLGGRAIAVELDAEDMELHGLPTRMLLVSELPAAGPVPSTRNVAASHVPDRVQPLDDGFFMLDHEARFSAVNQAACALLQTGQDSLIGKTLWESCPQSESSAFRTQYEAVALHKQAIRFEFYLEARQIWLEVRAFPCSDGVAAYFRDVTTQHEDSRRLQQERERLNAIVNASSEAIITVDTCGRVQTFSPGAERVFGYASAQILGENLSRLMPERFRTGHVQHQAQFAASEEPSRAMALNHVKGLHADGHEMDMEGSISQVTVGHKKVLIATLRDVTERNLADAERQAARAQLSDLARKLMSQEKDLVKRIAQALHDQLGQTTAAIRILHDTMGVLRKGKESREYLRLDLQLGKLIDQATRQVRMVLIDLHPPLLDEHGLAAALDNELRSRALSQKAMNFVLNVPPEVLEYRWPSAVEYGAFMIAREAIENALRHSQATVVTVNLGGDTRRIELEIADNGQGIAPAAGTKPGHLGIAGMLERAHSIGGVVSVAPNPGGGTSVGLRWSHVE</sequence>
<dbReference type="InterPro" id="IPR013767">
    <property type="entry name" value="PAS_fold"/>
</dbReference>
<dbReference type="OrthoDB" id="9782588at2"/>
<dbReference type="PANTHER" id="PTHR24421:SF10">
    <property type="entry name" value="NITRATE_NITRITE SENSOR PROTEIN NARQ"/>
    <property type="match status" value="1"/>
</dbReference>
<dbReference type="Pfam" id="PF08448">
    <property type="entry name" value="PAS_4"/>
    <property type="match status" value="1"/>
</dbReference>
<accession>A0A3E1RH18</accession>
<evidence type="ECO:0000259" key="7">
    <source>
        <dbReference type="PROSITE" id="PS50112"/>
    </source>
</evidence>
<keyword evidence="9" id="KW-1185">Reference proteome</keyword>
<name>A0A3E1RH18_9BURK</name>
<dbReference type="InterPro" id="IPR000014">
    <property type="entry name" value="PAS"/>
</dbReference>
<proteinExistence type="predicted"/>
<dbReference type="GO" id="GO:0000160">
    <property type="term" value="P:phosphorelay signal transduction system"/>
    <property type="evidence" value="ECO:0007669"/>
    <property type="project" value="UniProtKB-KW"/>
</dbReference>
<dbReference type="InterPro" id="IPR036890">
    <property type="entry name" value="HATPase_C_sf"/>
</dbReference>
<keyword evidence="4" id="KW-0418">Kinase</keyword>
<dbReference type="NCBIfam" id="TIGR00229">
    <property type="entry name" value="sensory_box"/>
    <property type="match status" value="3"/>
</dbReference>
<dbReference type="SUPFAM" id="SSF55874">
    <property type="entry name" value="ATPase domain of HSP90 chaperone/DNA topoisomerase II/histidine kinase"/>
    <property type="match status" value="1"/>
</dbReference>
<dbReference type="RefSeq" id="WP_117173243.1">
    <property type="nucleotide sequence ID" value="NZ_QFZK01000001.1"/>
</dbReference>
<keyword evidence="3" id="KW-0808">Transferase</keyword>
<dbReference type="PROSITE" id="PS50112">
    <property type="entry name" value="PAS"/>
    <property type="match status" value="2"/>
</dbReference>
<evidence type="ECO:0000256" key="4">
    <source>
        <dbReference type="ARBA" id="ARBA00022777"/>
    </source>
</evidence>
<dbReference type="SMART" id="SM00091">
    <property type="entry name" value="PAS"/>
    <property type="match status" value="3"/>
</dbReference>